<organism evidence="1 2">
    <name type="scientific">Echinococcus multilocularis</name>
    <name type="common">Fox tapeworm</name>
    <dbReference type="NCBI Taxonomy" id="6211"/>
    <lineage>
        <taxon>Eukaryota</taxon>
        <taxon>Metazoa</taxon>
        <taxon>Spiralia</taxon>
        <taxon>Lophotrochozoa</taxon>
        <taxon>Platyhelminthes</taxon>
        <taxon>Cestoda</taxon>
        <taxon>Eucestoda</taxon>
        <taxon>Cyclophyllidea</taxon>
        <taxon>Taeniidae</taxon>
        <taxon>Echinococcus</taxon>
    </lineage>
</organism>
<evidence type="ECO:0000313" key="1">
    <source>
        <dbReference type="EMBL" id="CDS42220.1"/>
    </source>
</evidence>
<accession>A0A068YFV9</accession>
<name>A0A068YFV9_ECHMU</name>
<protein>
    <submittedName>
        <fullName evidence="1">Uncharacterized protein</fullName>
    </submittedName>
</protein>
<reference evidence="1" key="2">
    <citation type="submission" date="2015-11" db="EMBL/GenBank/DDBJ databases">
        <authorList>
            <person name="Zhang Y."/>
            <person name="Guo Z."/>
        </authorList>
    </citation>
    <scope>NUCLEOTIDE SEQUENCE</scope>
</reference>
<dbReference type="Proteomes" id="UP000017246">
    <property type="component" value="Unassembled WGS sequence"/>
</dbReference>
<keyword evidence="2" id="KW-1185">Reference proteome</keyword>
<gene>
    <name evidence="1" type="ORF">EmuJ_000992800</name>
</gene>
<sequence length="77" mass="8302">MPGWCALIVFVAGTDIGGRGLAGTGADVNSVPCHQSSNRGNKVFMYQAPSLRLEISIKRKLLDWECLDALSQLSSSY</sequence>
<dbReference type="EMBL" id="LN902842">
    <property type="protein sequence ID" value="CDS42220.1"/>
    <property type="molecule type" value="Genomic_DNA"/>
</dbReference>
<evidence type="ECO:0000313" key="2">
    <source>
        <dbReference type="Proteomes" id="UP000017246"/>
    </source>
</evidence>
<reference evidence="1" key="1">
    <citation type="journal article" date="2013" name="Nature">
        <title>The genomes of four tapeworm species reveal adaptations to parasitism.</title>
        <authorList>
            <person name="Tsai I.J."/>
            <person name="Zarowiecki M."/>
            <person name="Holroyd N."/>
            <person name="Garciarrubio A."/>
            <person name="Sanchez-Flores A."/>
            <person name="Brooks K.L."/>
            <person name="Tracey A."/>
            <person name="Bobes R.J."/>
            <person name="Fragoso G."/>
            <person name="Sciutto E."/>
            <person name="Aslett M."/>
            <person name="Beasley H."/>
            <person name="Bennett H.M."/>
            <person name="Cai J."/>
            <person name="Camicia F."/>
            <person name="Clark R."/>
            <person name="Cucher M."/>
            <person name="De Silva N."/>
            <person name="Day T.A."/>
            <person name="Deplazes P."/>
            <person name="Estrada K."/>
            <person name="Fernandez C."/>
            <person name="Holland P.W."/>
            <person name="Hou J."/>
            <person name="Hu S."/>
            <person name="Huckvale T."/>
            <person name="Hung S.S."/>
            <person name="Kamenetzky L."/>
            <person name="Keane J.A."/>
            <person name="Kiss F."/>
            <person name="Koziol U."/>
            <person name="Lambert O."/>
            <person name="Liu K."/>
            <person name="Luo X."/>
            <person name="Luo Y."/>
            <person name="Macchiaroli N."/>
            <person name="Nichol S."/>
            <person name="Paps J."/>
            <person name="Parkinson J."/>
            <person name="Pouchkina-Stantcheva N."/>
            <person name="Riddiford N."/>
            <person name="Rosenzvit M."/>
            <person name="Salinas G."/>
            <person name="Wasmuth J.D."/>
            <person name="Zamanian M."/>
            <person name="Zheng Y."/>
            <person name="Cai X."/>
            <person name="Soberon X."/>
            <person name="Olson P.D."/>
            <person name="Laclette J.P."/>
            <person name="Brehm K."/>
            <person name="Berriman M."/>
            <person name="Garciarrubio A."/>
            <person name="Bobes R.J."/>
            <person name="Fragoso G."/>
            <person name="Sanchez-Flores A."/>
            <person name="Estrada K."/>
            <person name="Cevallos M.A."/>
            <person name="Morett E."/>
            <person name="Gonzalez V."/>
            <person name="Portillo T."/>
            <person name="Ochoa-Leyva A."/>
            <person name="Jose M.V."/>
            <person name="Sciutto E."/>
            <person name="Landa A."/>
            <person name="Jimenez L."/>
            <person name="Valdes V."/>
            <person name="Carrero J.C."/>
            <person name="Larralde C."/>
            <person name="Morales-Montor J."/>
            <person name="Limon-Lason J."/>
            <person name="Soberon X."/>
            <person name="Laclette J.P."/>
        </authorList>
    </citation>
    <scope>NUCLEOTIDE SEQUENCE [LARGE SCALE GENOMIC DNA]</scope>
</reference>
<proteinExistence type="predicted"/>
<dbReference type="AlphaFoldDB" id="A0A068YFV9"/>